<feature type="compositionally biased region" description="Basic and acidic residues" evidence="1">
    <location>
        <begin position="303"/>
        <end position="315"/>
    </location>
</feature>
<evidence type="ECO:0000259" key="2">
    <source>
        <dbReference type="Pfam" id="PF24586"/>
    </source>
</evidence>
<feature type="region of interest" description="Disordered" evidence="1">
    <location>
        <begin position="211"/>
        <end position="563"/>
    </location>
</feature>
<dbReference type="Pfam" id="PF24586">
    <property type="entry name" value="DUF7611"/>
    <property type="match status" value="1"/>
</dbReference>
<feature type="compositionally biased region" description="Polar residues" evidence="1">
    <location>
        <begin position="489"/>
        <end position="498"/>
    </location>
</feature>
<keyword evidence="7" id="KW-1185">Reference proteome</keyword>
<sequence>MVEDTAAIPTNKFLSKHRWRAKFRNDDEPALTKEQKQARKVEAAADVSDFLKPSTERANRHHEIAASAFLAGAKPRIDVAAAQRWPGANDIGAGGRTPGSGGMRTGTKKKGLVVSFVRTQPEVIGEGGDECEEPSIEVFKRRTTNRLSDVDKLQGQSHKDDLNVGMRSPHFNALESVNKEAERRGIVTRNNTSHGELSPPLRQKLEIGNINTHTASTPPAPPERLGTMGLGEFRRPKPLSRAPTGFDIDDDAPSRPSMDSSFSFDSESKKAPSLAATMEEDEDGDFNPKPLSRSQTGWSEHTASPDDDRAPRLPEMKLGGDVSPLESAMDRPFLESEPTDPNSFSAKLMHRMKSEEGKALHEAARLAALEDSDSSTASYPPPGPFHGTPPTTYIAPLAGRSSSRGPARDPAPSFPPREPPRSPHSLDTEDPMRSRARGPSPARRIPPGGFPLDTDARPASSASSHHTIPSATLKTRGSPVRQVDPYATAISNSVQRTSSTREGESYSAASSTSILPTLPPFEKAGYMDPYQARPPVAPQHSESRMPQASAPRNNAPAQLARSDTKAQGEFAFREFSDRVTHMKSIFRLTAEMAGQMHDHTPMQWLRVAIWWFLKGRAGMEAFIRGRPKTQEAQPERLTQAHVDLAKTWWIITEVFPNHPSLRRYGDQRIETQAKTARDAGDVPTAEMYEAHDTILASVKLLMGSMKKHSSMPPTQALIQGQDQGIWEEYPRFAPDAQSVLSGDARHVFVKGAEEHVNPATAIPVTDTMAEFCYSRMFVSASLSTDDPNTDRIPLPVVISVLRPRDDYKVKLSICSQSSLINIVVGNNPQVGPTWRDVAWKSRGISVQLRHGFVINMELSELDFKQLWSIVDHTTRVESQLHERQDERLIFKMTLRNFSYRDPTNPNAFAPERIPGCKLVVFEKFERSSEGTGKRRLHRGYRATVVTGTKSRTLSCINHELGTKQEPMNFEYVNDPADNAPALNLRLKEETKDKKTKVCTMLLVFHDTKERNNVFGTFTSMNIGPEEDVFASVPLKALTIESADQAEGFTQKDALKKLQWQEIKVMNQDPIAAGMEQPPTIKSESLRLVARHGAGVMTDRMNLETGELLVRLPVGGAAELTLLRNAQHDMAVAVDAARTDKEVPEALAELLKTLTTMSTFRTFTFNTFKDLHDFQLAVTGCEVKFDGIASTFSISRRRMVVPIYKQWMASNIRIQIVQQDNVTQLLAFFEEFSHADAMNFQLKSMDIFEKTDKGGKPGLRLVDAKFALPVEERRGEGKMGKAEGRLTGWAGVKRRFVCLDQIEYPGEHDDINIGFADAATRNKFADALPAATMERKFTVRRKI</sequence>
<feature type="domain" description="DUF7613" evidence="4">
    <location>
        <begin position="1024"/>
        <end position="1178"/>
    </location>
</feature>
<feature type="compositionally biased region" description="Low complexity" evidence="1">
    <location>
        <begin position="254"/>
        <end position="265"/>
    </location>
</feature>
<dbReference type="OrthoDB" id="4356615at2759"/>
<dbReference type="Pfam" id="PF24589">
    <property type="entry name" value="DUF7614"/>
    <property type="match status" value="1"/>
</dbReference>
<feature type="compositionally biased region" description="Polar residues" evidence="1">
    <location>
        <begin position="460"/>
        <end position="475"/>
    </location>
</feature>
<evidence type="ECO:0000259" key="4">
    <source>
        <dbReference type="Pfam" id="PF24588"/>
    </source>
</evidence>
<accession>A0A6A5WPS5</accession>
<dbReference type="Pfam" id="PF24588">
    <property type="entry name" value="DUF7613"/>
    <property type="match status" value="1"/>
</dbReference>
<feature type="compositionally biased region" description="Polar residues" evidence="1">
    <location>
        <begin position="292"/>
        <end position="302"/>
    </location>
</feature>
<dbReference type="Proteomes" id="UP000799779">
    <property type="component" value="Unassembled WGS sequence"/>
</dbReference>
<evidence type="ECO:0000256" key="1">
    <source>
        <dbReference type="SAM" id="MobiDB-lite"/>
    </source>
</evidence>
<evidence type="ECO:0000313" key="7">
    <source>
        <dbReference type="Proteomes" id="UP000799779"/>
    </source>
</evidence>
<feature type="domain" description="DUF7614" evidence="5">
    <location>
        <begin position="1184"/>
        <end position="1328"/>
    </location>
</feature>
<dbReference type="InterPro" id="IPR056032">
    <property type="entry name" value="DUF7613"/>
</dbReference>
<evidence type="ECO:0000259" key="5">
    <source>
        <dbReference type="Pfam" id="PF24589"/>
    </source>
</evidence>
<feature type="compositionally biased region" description="Polar residues" evidence="1">
    <location>
        <begin position="544"/>
        <end position="556"/>
    </location>
</feature>
<evidence type="ECO:0000259" key="3">
    <source>
        <dbReference type="Pfam" id="PF24587"/>
    </source>
</evidence>
<organism evidence="6 7">
    <name type="scientific">Amniculicola lignicola CBS 123094</name>
    <dbReference type="NCBI Taxonomy" id="1392246"/>
    <lineage>
        <taxon>Eukaryota</taxon>
        <taxon>Fungi</taxon>
        <taxon>Dikarya</taxon>
        <taxon>Ascomycota</taxon>
        <taxon>Pezizomycotina</taxon>
        <taxon>Dothideomycetes</taxon>
        <taxon>Pleosporomycetidae</taxon>
        <taxon>Pleosporales</taxon>
        <taxon>Amniculicolaceae</taxon>
        <taxon>Amniculicola</taxon>
    </lineage>
</organism>
<evidence type="ECO:0000313" key="6">
    <source>
        <dbReference type="EMBL" id="KAF2002181.1"/>
    </source>
</evidence>
<feature type="compositionally biased region" description="Basic and acidic residues" evidence="1">
    <location>
        <begin position="352"/>
        <end position="364"/>
    </location>
</feature>
<dbReference type="EMBL" id="ML977579">
    <property type="protein sequence ID" value="KAF2002181.1"/>
    <property type="molecule type" value="Genomic_DNA"/>
</dbReference>
<proteinExistence type="predicted"/>
<gene>
    <name evidence="6" type="ORF">P154DRAFT_463256</name>
</gene>
<protein>
    <submittedName>
        <fullName evidence="6">Uncharacterized protein</fullName>
    </submittedName>
</protein>
<reference evidence="6" key="1">
    <citation type="journal article" date="2020" name="Stud. Mycol.">
        <title>101 Dothideomycetes genomes: a test case for predicting lifestyles and emergence of pathogens.</title>
        <authorList>
            <person name="Haridas S."/>
            <person name="Albert R."/>
            <person name="Binder M."/>
            <person name="Bloem J."/>
            <person name="Labutti K."/>
            <person name="Salamov A."/>
            <person name="Andreopoulos B."/>
            <person name="Baker S."/>
            <person name="Barry K."/>
            <person name="Bills G."/>
            <person name="Bluhm B."/>
            <person name="Cannon C."/>
            <person name="Castanera R."/>
            <person name="Culley D."/>
            <person name="Daum C."/>
            <person name="Ezra D."/>
            <person name="Gonzalez J."/>
            <person name="Henrissat B."/>
            <person name="Kuo A."/>
            <person name="Liang C."/>
            <person name="Lipzen A."/>
            <person name="Lutzoni F."/>
            <person name="Magnuson J."/>
            <person name="Mondo S."/>
            <person name="Nolan M."/>
            <person name="Ohm R."/>
            <person name="Pangilinan J."/>
            <person name="Park H.-J."/>
            <person name="Ramirez L."/>
            <person name="Alfaro M."/>
            <person name="Sun H."/>
            <person name="Tritt A."/>
            <person name="Yoshinaga Y."/>
            <person name="Zwiers L.-H."/>
            <person name="Turgeon B."/>
            <person name="Goodwin S."/>
            <person name="Spatafora J."/>
            <person name="Crous P."/>
            <person name="Grigoriev I."/>
        </authorList>
    </citation>
    <scope>NUCLEOTIDE SEQUENCE</scope>
    <source>
        <strain evidence="6">CBS 123094</strain>
    </source>
</reference>
<dbReference type="InterPro" id="IPR056030">
    <property type="entry name" value="DUF7611"/>
</dbReference>
<dbReference type="InterPro" id="IPR056033">
    <property type="entry name" value="DUF7614"/>
</dbReference>
<feature type="domain" description="DUF7612" evidence="3">
    <location>
        <begin position="883"/>
        <end position="1020"/>
    </location>
</feature>
<feature type="compositionally biased region" description="Low complexity" evidence="1">
    <location>
        <begin position="437"/>
        <end position="447"/>
    </location>
</feature>
<feature type="domain" description="DUF7611" evidence="2">
    <location>
        <begin position="729"/>
        <end position="880"/>
    </location>
</feature>
<dbReference type="InterPro" id="IPR056031">
    <property type="entry name" value="DUF7612"/>
</dbReference>
<feature type="compositionally biased region" description="Basic and acidic residues" evidence="1">
    <location>
        <begin position="418"/>
        <end position="433"/>
    </location>
</feature>
<dbReference type="Pfam" id="PF24587">
    <property type="entry name" value="DUF7612"/>
    <property type="match status" value="1"/>
</dbReference>
<name>A0A6A5WPS5_9PLEO</name>